<keyword evidence="8" id="KW-1185">Reference proteome</keyword>
<protein>
    <submittedName>
        <fullName evidence="7">Putative flippase GtrA</fullName>
    </submittedName>
</protein>
<reference evidence="7 8" key="1">
    <citation type="submission" date="2020-08" db="EMBL/GenBank/DDBJ databases">
        <title>Sequencing the genomes of 1000 actinobacteria strains.</title>
        <authorList>
            <person name="Klenk H.-P."/>
        </authorList>
    </citation>
    <scope>NUCLEOTIDE SEQUENCE [LARGE SCALE GENOMIC DNA]</scope>
    <source>
        <strain evidence="7 8">DSM 46887</strain>
    </source>
</reference>
<keyword evidence="4 5" id="KW-0472">Membrane</keyword>
<dbReference type="AlphaFoldDB" id="A0A7W9IKS7"/>
<keyword evidence="3 5" id="KW-1133">Transmembrane helix</keyword>
<comment type="subcellular location">
    <subcellularLocation>
        <location evidence="1">Membrane</location>
        <topology evidence="1">Multi-pass membrane protein</topology>
    </subcellularLocation>
</comment>
<gene>
    <name evidence="7" type="ORF">F4562_005621</name>
</gene>
<feature type="transmembrane region" description="Helical" evidence="5">
    <location>
        <begin position="93"/>
        <end position="116"/>
    </location>
</feature>
<dbReference type="InterPro" id="IPR007267">
    <property type="entry name" value="GtrA_DPMS_TM"/>
</dbReference>
<feature type="transmembrane region" description="Helical" evidence="5">
    <location>
        <begin position="65"/>
        <end position="87"/>
    </location>
</feature>
<evidence type="ECO:0000256" key="5">
    <source>
        <dbReference type="SAM" id="Phobius"/>
    </source>
</evidence>
<evidence type="ECO:0000256" key="3">
    <source>
        <dbReference type="ARBA" id="ARBA00022989"/>
    </source>
</evidence>
<proteinExistence type="predicted"/>
<evidence type="ECO:0000313" key="7">
    <source>
        <dbReference type="EMBL" id="MBB5822559.1"/>
    </source>
</evidence>
<dbReference type="Proteomes" id="UP000540685">
    <property type="component" value="Unassembled WGS sequence"/>
</dbReference>
<dbReference type="GO" id="GO:0000271">
    <property type="term" value="P:polysaccharide biosynthetic process"/>
    <property type="evidence" value="ECO:0007669"/>
    <property type="project" value="InterPro"/>
</dbReference>
<keyword evidence="2 5" id="KW-0812">Transmembrane</keyword>
<dbReference type="EMBL" id="JACHMP010000001">
    <property type="protein sequence ID" value="MBB5822559.1"/>
    <property type="molecule type" value="Genomic_DNA"/>
</dbReference>
<evidence type="ECO:0000313" key="8">
    <source>
        <dbReference type="Proteomes" id="UP000540685"/>
    </source>
</evidence>
<evidence type="ECO:0000256" key="4">
    <source>
        <dbReference type="ARBA" id="ARBA00023136"/>
    </source>
</evidence>
<sequence>MTTDTDINPPDRFHGRMSPFAATPVITIRSDRNMVEVESRVKRGADSYSRRRAVISVLGGHRITYLMSGAATAVVYYCLLGLGLAVAGDSIPYLFLVVVCNFMTVVIVYPWYRLVVFRSSGESWIRGYLRFYLVCLSFLGASLAGLPLLVELVGIPVMVAQGLIIIASPPLTYAIHRTWTFRDRGKR</sequence>
<evidence type="ECO:0000256" key="1">
    <source>
        <dbReference type="ARBA" id="ARBA00004141"/>
    </source>
</evidence>
<feature type="transmembrane region" description="Helical" evidence="5">
    <location>
        <begin position="155"/>
        <end position="176"/>
    </location>
</feature>
<accession>A0A7W9IKS7</accession>
<feature type="transmembrane region" description="Helical" evidence="5">
    <location>
        <begin position="128"/>
        <end position="149"/>
    </location>
</feature>
<dbReference type="Pfam" id="PF04138">
    <property type="entry name" value="GtrA_DPMS_TM"/>
    <property type="match status" value="1"/>
</dbReference>
<dbReference type="RefSeq" id="WP_184541491.1">
    <property type="nucleotide sequence ID" value="NZ_JACHMP010000001.1"/>
</dbReference>
<organism evidence="7 8">
    <name type="scientific">Streptosporangium becharense</name>
    <dbReference type="NCBI Taxonomy" id="1816182"/>
    <lineage>
        <taxon>Bacteria</taxon>
        <taxon>Bacillati</taxon>
        <taxon>Actinomycetota</taxon>
        <taxon>Actinomycetes</taxon>
        <taxon>Streptosporangiales</taxon>
        <taxon>Streptosporangiaceae</taxon>
        <taxon>Streptosporangium</taxon>
    </lineage>
</organism>
<feature type="domain" description="GtrA/DPMS transmembrane" evidence="6">
    <location>
        <begin position="65"/>
        <end position="181"/>
    </location>
</feature>
<comment type="caution">
    <text evidence="7">The sequence shown here is derived from an EMBL/GenBank/DDBJ whole genome shotgun (WGS) entry which is preliminary data.</text>
</comment>
<evidence type="ECO:0000256" key="2">
    <source>
        <dbReference type="ARBA" id="ARBA00022692"/>
    </source>
</evidence>
<dbReference type="GO" id="GO:0016020">
    <property type="term" value="C:membrane"/>
    <property type="evidence" value="ECO:0007669"/>
    <property type="project" value="UniProtKB-SubCell"/>
</dbReference>
<name>A0A7W9IKS7_9ACTN</name>
<evidence type="ECO:0000259" key="6">
    <source>
        <dbReference type="Pfam" id="PF04138"/>
    </source>
</evidence>